<dbReference type="KEGG" id="apro:F751_6389"/>
<dbReference type="AlphaFoldDB" id="A0A087SSC6"/>
<dbReference type="InterPro" id="IPR050358">
    <property type="entry name" value="RSE1/DDB1/CFT1"/>
</dbReference>
<dbReference type="Proteomes" id="UP000028924">
    <property type="component" value="Unassembled WGS sequence"/>
</dbReference>
<feature type="region of interest" description="Disordered" evidence="1">
    <location>
        <begin position="249"/>
        <end position="313"/>
    </location>
</feature>
<feature type="domain" description="RSE1/DDB1/CPSF1 first beta-propeller" evidence="2">
    <location>
        <begin position="44"/>
        <end position="239"/>
    </location>
</feature>
<reference evidence="3 4" key="1">
    <citation type="journal article" date="2014" name="BMC Genomics">
        <title>Oil accumulation mechanisms of the oleaginous microalga Chlorella protothecoides revealed through its genome, transcriptomes, and proteomes.</title>
        <authorList>
            <person name="Gao C."/>
            <person name="Wang Y."/>
            <person name="Shen Y."/>
            <person name="Yan D."/>
            <person name="He X."/>
            <person name="Dai J."/>
            <person name="Wu Q."/>
        </authorList>
    </citation>
    <scope>NUCLEOTIDE SEQUENCE [LARGE SCALE GENOMIC DNA]</scope>
    <source>
        <strain evidence="3 4">0710</strain>
    </source>
</reference>
<evidence type="ECO:0000256" key="1">
    <source>
        <dbReference type="SAM" id="MobiDB-lite"/>
    </source>
</evidence>
<feature type="compositionally biased region" description="Low complexity" evidence="1">
    <location>
        <begin position="297"/>
        <end position="308"/>
    </location>
</feature>
<evidence type="ECO:0000259" key="2">
    <source>
        <dbReference type="Pfam" id="PF10433"/>
    </source>
</evidence>
<evidence type="ECO:0000313" key="4">
    <source>
        <dbReference type="Proteomes" id="UP000028924"/>
    </source>
</evidence>
<accession>A0A087SSC6</accession>
<organism evidence="3 4">
    <name type="scientific">Auxenochlorella protothecoides</name>
    <name type="common">Green microalga</name>
    <name type="synonym">Chlorella protothecoides</name>
    <dbReference type="NCBI Taxonomy" id="3075"/>
    <lineage>
        <taxon>Eukaryota</taxon>
        <taxon>Viridiplantae</taxon>
        <taxon>Chlorophyta</taxon>
        <taxon>core chlorophytes</taxon>
        <taxon>Trebouxiophyceae</taxon>
        <taxon>Chlorellales</taxon>
        <taxon>Chlorellaceae</taxon>
        <taxon>Auxenochlorella</taxon>
    </lineage>
</organism>
<dbReference type="OrthoDB" id="6109at2759"/>
<dbReference type="InterPro" id="IPR018846">
    <property type="entry name" value="Beta-prop_RSE1/DDB1/CPSF1_1st"/>
</dbReference>
<dbReference type="GeneID" id="23617780"/>
<keyword evidence="4" id="KW-1185">Reference proteome</keyword>
<name>A0A087SSC6_AUXPR</name>
<gene>
    <name evidence="3" type="ORF">F751_6389</name>
</gene>
<evidence type="ECO:0000313" key="3">
    <source>
        <dbReference type="EMBL" id="KFM28630.1"/>
    </source>
</evidence>
<dbReference type="InterPro" id="IPR015943">
    <property type="entry name" value="WD40/YVTN_repeat-like_dom_sf"/>
</dbReference>
<sequence>MVPELLELDEAAGLAGAGRVPEAGTVGNSYVDDLGSALDIQEVKAATFLHGYSEPVLLVLHEPRPSWSGALRDGRDTCVASALSLSLARRTHACIWSAPGLPTDARGLAAVPSGGALVLCRDGVVFPPGNTAAAYARAHLQPHPATLATMLSTSPAAPGLDVECDTGALGWLTASTAFLSVKTGQLVMLRLERTGGAVNSITMTLAGASPPATCLASVGPSLLFLGSALGDSLLVRAEAAAAAADAHSVSMGGQGGAPSPHSNPELSGGEDEEHILERDGGEGPGGAAQPMEVDGQSAAPASAGAPASADDEEDEAMRLYGMSLGQEDGAGASRAAEPMRYALSVLDALINVGPIHSITMADVPGERPFLLTCSGSEKTGALCMMRPSVTPTVITRVPLPGVLGLWAVWCAKSEAADGKAPASAPQPHHSYLVMSFKDGTKLLATGDELREATDV</sequence>
<dbReference type="PANTHER" id="PTHR10644">
    <property type="entry name" value="DNA REPAIR/RNA PROCESSING CPSF FAMILY"/>
    <property type="match status" value="1"/>
</dbReference>
<dbReference type="eggNOG" id="KOG1896">
    <property type="taxonomic scope" value="Eukaryota"/>
</dbReference>
<dbReference type="Gene3D" id="2.130.10.10">
    <property type="entry name" value="YVTN repeat-like/Quinoprotein amine dehydrogenase"/>
    <property type="match status" value="2"/>
</dbReference>
<protein>
    <submittedName>
        <fullName evidence="3">Cleavage and polyadenylation specificity factor subunit 1</fullName>
    </submittedName>
</protein>
<dbReference type="Pfam" id="PF10433">
    <property type="entry name" value="Beta-prop_RSE1_1st"/>
    <property type="match status" value="1"/>
</dbReference>
<dbReference type="STRING" id="3075.A0A087SSC6"/>
<dbReference type="EMBL" id="KL662175">
    <property type="protein sequence ID" value="KFM28630.1"/>
    <property type="molecule type" value="Genomic_DNA"/>
</dbReference>
<dbReference type="RefSeq" id="XP_011401666.1">
    <property type="nucleotide sequence ID" value="XM_011403364.1"/>
</dbReference>
<proteinExistence type="predicted"/>